<proteinExistence type="evidence at transcript level"/>
<dbReference type="InterPro" id="IPR040892">
    <property type="entry name" value="RPN1_N"/>
</dbReference>
<dbReference type="VEuPathDB" id="HostDB:geneid_425294"/>
<name>Q5ZIM4_CHICK</name>
<evidence type="ECO:0000256" key="1">
    <source>
        <dbReference type="ARBA" id="ARBA00022737"/>
    </source>
</evidence>
<evidence type="ECO:0000256" key="2">
    <source>
        <dbReference type="SAM" id="MobiDB-lite"/>
    </source>
</evidence>
<feature type="region of interest" description="Disordered" evidence="2">
    <location>
        <begin position="177"/>
        <end position="201"/>
    </location>
</feature>
<evidence type="ECO:0000313" key="4">
    <source>
        <dbReference type="EMBL" id="CAG32419.1"/>
    </source>
</evidence>
<dbReference type="AlphaFoldDB" id="Q5ZIM4"/>
<keyword evidence="1" id="KW-0677">Repeat</keyword>
<dbReference type="Pfam" id="PF17781">
    <property type="entry name" value="RPN1_RPN2_N"/>
    <property type="match status" value="1"/>
</dbReference>
<dbReference type="EMBL" id="AJ720760">
    <property type="protein sequence ID" value="CAG32419.1"/>
    <property type="molecule type" value="mRNA"/>
</dbReference>
<sequence length="201" mass="22447">MDAGGGGGQSRVQGGPGSGGDEKPAPLWGRDRRDPPAGPEKEQELSEEDKQLQDELEMLVERLGEKDTSLYRPALEELRRQIRSSTTSMTSVPKPLKFLRPHYGKLKEIYENMAPGENKRFAADIISVLAMTMSGERECLKYRLVGSQEELASWGHEYVRHLAGEVAKEWQEIDEARQGTEGHAPHPGQEIVPLQHGFTMQ</sequence>
<dbReference type="PANTHER" id="PTHR10943">
    <property type="entry name" value="26S PROTEASOME NON-ATPASE REGULATORY SUBUNIT"/>
    <property type="match status" value="1"/>
</dbReference>
<accession>Q5ZIM4</accession>
<feature type="domain" description="RPN1 N-terminal" evidence="3">
    <location>
        <begin position="56"/>
        <end position="181"/>
    </location>
</feature>
<feature type="compositionally biased region" description="Basic and acidic residues" evidence="2">
    <location>
        <begin position="20"/>
        <end position="53"/>
    </location>
</feature>
<feature type="region of interest" description="Disordered" evidence="2">
    <location>
        <begin position="1"/>
        <end position="53"/>
    </location>
</feature>
<reference evidence="4" key="1">
    <citation type="journal article" date="2005" name="Genome Biol.">
        <title>Full-length cDNAs from chicken bursal lymphocytes to facilitate gene function analysis.</title>
        <authorList>
            <person name="Caldwell R.B."/>
            <person name="Kierzek A.M."/>
            <person name="Arakawa H."/>
            <person name="Bezzubov Y."/>
            <person name="Zaim J."/>
            <person name="Fiedler P."/>
            <person name="Kutter S."/>
            <person name="Blagodatski A."/>
            <person name="Kostovska D."/>
            <person name="Koter M."/>
            <person name="Plachy J."/>
            <person name="Carninci P."/>
            <person name="Hayashizaki Y."/>
            <person name="Buerstedde J.M."/>
        </authorList>
    </citation>
    <scope>NUCLEOTIDE SEQUENCE</scope>
    <source>
        <strain evidence="4">CB</strain>
        <tissue evidence="4">Bursa</tissue>
    </source>
</reference>
<protein>
    <recommendedName>
        <fullName evidence="3">RPN1 N-terminal domain-containing protein</fullName>
    </recommendedName>
</protein>
<feature type="compositionally biased region" description="Gly residues" evidence="2">
    <location>
        <begin position="1"/>
        <end position="19"/>
    </location>
</feature>
<dbReference type="PANTHER" id="PTHR10943:SF1">
    <property type="entry name" value="26S PROTEASOME NON-ATPASE REGULATORY SUBUNIT 2"/>
    <property type="match status" value="1"/>
</dbReference>
<gene>
    <name evidence="4" type="ORF">RCJMB04_24p12</name>
</gene>
<evidence type="ECO:0000259" key="3">
    <source>
        <dbReference type="Pfam" id="PF17781"/>
    </source>
</evidence>
<organism evidence="4">
    <name type="scientific">Gallus gallus</name>
    <name type="common">Chicken</name>
    <dbReference type="NCBI Taxonomy" id="9031"/>
    <lineage>
        <taxon>Eukaryota</taxon>
        <taxon>Metazoa</taxon>
        <taxon>Chordata</taxon>
        <taxon>Craniata</taxon>
        <taxon>Vertebrata</taxon>
        <taxon>Euteleostomi</taxon>
        <taxon>Archelosauria</taxon>
        <taxon>Archosauria</taxon>
        <taxon>Dinosauria</taxon>
        <taxon>Saurischia</taxon>
        <taxon>Theropoda</taxon>
        <taxon>Coelurosauria</taxon>
        <taxon>Aves</taxon>
        <taxon>Neognathae</taxon>
        <taxon>Galloanserae</taxon>
        <taxon>Galliformes</taxon>
        <taxon>Phasianidae</taxon>
        <taxon>Phasianinae</taxon>
        <taxon>Gallus</taxon>
    </lineage>
</organism>
<feature type="non-terminal residue" evidence="4">
    <location>
        <position position="201"/>
    </location>
</feature>